<proteinExistence type="predicted"/>
<dbReference type="PANTHER" id="PTHR42939:SF3">
    <property type="entry name" value="ABC TRANSPORTER ATP-BINDING COMPONENT"/>
    <property type="match status" value="1"/>
</dbReference>
<dbReference type="GO" id="GO:0005524">
    <property type="term" value="F:ATP binding"/>
    <property type="evidence" value="ECO:0007669"/>
    <property type="project" value="UniProtKB-KW"/>
</dbReference>
<dbReference type="InterPro" id="IPR003593">
    <property type="entry name" value="AAA+_ATPase"/>
</dbReference>
<dbReference type="InterPro" id="IPR003439">
    <property type="entry name" value="ABC_transporter-like_ATP-bd"/>
</dbReference>
<dbReference type="Gene3D" id="3.40.50.300">
    <property type="entry name" value="P-loop containing nucleotide triphosphate hydrolases"/>
    <property type="match status" value="1"/>
</dbReference>
<protein>
    <submittedName>
        <fullName evidence="5">ABC-2 type transport system ATP-binding protein</fullName>
    </submittedName>
</protein>
<dbReference type="OrthoDB" id="9804819at2"/>
<dbReference type="InterPro" id="IPR051782">
    <property type="entry name" value="ABC_Transporter_VariousFunc"/>
</dbReference>
<comment type="caution">
    <text evidence="5">The sequence shown here is derived from an EMBL/GenBank/DDBJ whole genome shotgun (WGS) entry which is preliminary data.</text>
</comment>
<sequence>MGNILELKDISKEYEGFKLDNINITLPSGYIMGFIGENGAGKSTTIKVILDLIHKDSGTVKILGKDSKELKLVKEDIGVVMDESYLPETLNLKEVNLIMKNVYKKWDKEVFKSYIDRFNLPNNKTIKDYSRGMKMKLAISIALSHDPKLLILDEATSGLDPMVRDEILDVFLEFIRDEQHSIFISSHIISDLEKVCDYITLIHKGKIVFTEEKDNLLEKYGILKCSHSEFEKINKENVKGVRKNQFGVEALVLKRKISGKYVIDPANIEDIMLYHIKERVQ</sequence>
<evidence type="ECO:0000256" key="3">
    <source>
        <dbReference type="ARBA" id="ARBA00022840"/>
    </source>
</evidence>
<evidence type="ECO:0000256" key="2">
    <source>
        <dbReference type="ARBA" id="ARBA00022741"/>
    </source>
</evidence>
<feature type="domain" description="ABC transporter" evidence="4">
    <location>
        <begin position="5"/>
        <end position="229"/>
    </location>
</feature>
<evidence type="ECO:0000256" key="1">
    <source>
        <dbReference type="ARBA" id="ARBA00022448"/>
    </source>
</evidence>
<dbReference type="EMBL" id="SMAL01000002">
    <property type="protein sequence ID" value="TCT16251.1"/>
    <property type="molecule type" value="Genomic_DNA"/>
</dbReference>
<gene>
    <name evidence="5" type="ORF">EDC18_102268</name>
</gene>
<dbReference type="PANTHER" id="PTHR42939">
    <property type="entry name" value="ABC TRANSPORTER ATP-BINDING PROTEIN ALBC-RELATED"/>
    <property type="match status" value="1"/>
</dbReference>
<organism evidence="5 6">
    <name type="scientific">Natranaerovirga pectinivora</name>
    <dbReference type="NCBI Taxonomy" id="682400"/>
    <lineage>
        <taxon>Bacteria</taxon>
        <taxon>Bacillati</taxon>
        <taxon>Bacillota</taxon>
        <taxon>Clostridia</taxon>
        <taxon>Lachnospirales</taxon>
        <taxon>Natranaerovirgaceae</taxon>
        <taxon>Natranaerovirga</taxon>
    </lineage>
</organism>
<dbReference type="AlphaFoldDB" id="A0A4R3MPP3"/>
<keyword evidence="1" id="KW-0813">Transport</keyword>
<dbReference type="GO" id="GO:0016887">
    <property type="term" value="F:ATP hydrolysis activity"/>
    <property type="evidence" value="ECO:0007669"/>
    <property type="project" value="InterPro"/>
</dbReference>
<keyword evidence="3 5" id="KW-0067">ATP-binding</keyword>
<accession>A0A4R3MPP3</accession>
<dbReference type="RefSeq" id="WP_132250509.1">
    <property type="nucleotide sequence ID" value="NZ_SMAL01000002.1"/>
</dbReference>
<dbReference type="SUPFAM" id="SSF52540">
    <property type="entry name" value="P-loop containing nucleoside triphosphate hydrolases"/>
    <property type="match status" value="1"/>
</dbReference>
<evidence type="ECO:0000259" key="4">
    <source>
        <dbReference type="PROSITE" id="PS50893"/>
    </source>
</evidence>
<dbReference type="CDD" id="cd03230">
    <property type="entry name" value="ABC_DR_subfamily_A"/>
    <property type="match status" value="1"/>
</dbReference>
<dbReference type="InterPro" id="IPR027417">
    <property type="entry name" value="P-loop_NTPase"/>
</dbReference>
<evidence type="ECO:0000313" key="5">
    <source>
        <dbReference type="EMBL" id="TCT16251.1"/>
    </source>
</evidence>
<dbReference type="Pfam" id="PF00005">
    <property type="entry name" value="ABC_tran"/>
    <property type="match status" value="1"/>
</dbReference>
<reference evidence="5 6" key="1">
    <citation type="submission" date="2019-03" db="EMBL/GenBank/DDBJ databases">
        <title>Genomic Encyclopedia of Type Strains, Phase IV (KMG-IV): sequencing the most valuable type-strain genomes for metagenomic binning, comparative biology and taxonomic classification.</title>
        <authorList>
            <person name="Goeker M."/>
        </authorList>
    </citation>
    <scope>NUCLEOTIDE SEQUENCE [LARGE SCALE GENOMIC DNA]</scope>
    <source>
        <strain evidence="5 6">DSM 24629</strain>
    </source>
</reference>
<keyword evidence="2" id="KW-0547">Nucleotide-binding</keyword>
<evidence type="ECO:0000313" key="6">
    <source>
        <dbReference type="Proteomes" id="UP000294902"/>
    </source>
</evidence>
<dbReference type="PROSITE" id="PS50893">
    <property type="entry name" value="ABC_TRANSPORTER_2"/>
    <property type="match status" value="1"/>
</dbReference>
<dbReference type="Proteomes" id="UP000294902">
    <property type="component" value="Unassembled WGS sequence"/>
</dbReference>
<name>A0A4R3MPP3_9FIRM</name>
<dbReference type="SMART" id="SM00382">
    <property type="entry name" value="AAA"/>
    <property type="match status" value="1"/>
</dbReference>
<keyword evidence="6" id="KW-1185">Reference proteome</keyword>